<evidence type="ECO:0000313" key="1">
    <source>
        <dbReference type="EMBL" id="VFB01580.1"/>
    </source>
</evidence>
<dbReference type="EMBL" id="LR215973">
    <property type="protein sequence ID" value="VFB01580.1"/>
    <property type="molecule type" value="Genomic_DNA"/>
</dbReference>
<sequence>MERIEKGALMMGLDVVFTGDQVCFGSEHLSAADLPDGREVPAADIRDADPAAIPPEIRTRTGLTLFVTANQRDELTEFCATNAIPIAYRVDVWADLLEPYLDTEFSEAAEQATVARLARAGIPAAEVASIRARVGPVVHAYNVKVWEWVHLGLCDLLEAATTRFVPQHLRDGLGDLAEFRSWAMRIAERPVDGAGADPARPNR</sequence>
<reference evidence="1 2" key="1">
    <citation type="submission" date="2019-02" db="EMBL/GenBank/DDBJ databases">
        <authorList>
            <consortium name="Pathogen Informatics"/>
        </authorList>
    </citation>
    <scope>NUCLEOTIDE SEQUENCE [LARGE SCALE GENOMIC DNA]</scope>
    <source>
        <strain evidence="1 2">3012STDY6756504</strain>
    </source>
</reference>
<proteinExistence type="predicted"/>
<dbReference type="RefSeq" id="WP_130919029.1">
    <property type="nucleotide sequence ID" value="NZ_JADLPK010000007.1"/>
</dbReference>
<organism evidence="1 2">
    <name type="scientific">Nocardia cyriacigeorgica</name>
    <dbReference type="NCBI Taxonomy" id="135487"/>
    <lineage>
        <taxon>Bacteria</taxon>
        <taxon>Bacillati</taxon>
        <taxon>Actinomycetota</taxon>
        <taxon>Actinomycetes</taxon>
        <taxon>Mycobacteriales</taxon>
        <taxon>Nocardiaceae</taxon>
        <taxon>Nocardia</taxon>
    </lineage>
</organism>
<protein>
    <submittedName>
        <fullName evidence="1">Uncharacterized protein</fullName>
    </submittedName>
</protein>
<evidence type="ECO:0000313" key="2">
    <source>
        <dbReference type="Proteomes" id="UP000290439"/>
    </source>
</evidence>
<dbReference type="AlphaFoldDB" id="A0A4U8W8W0"/>
<accession>A0A4U8W8W0</accession>
<name>A0A4U8W8W0_9NOCA</name>
<dbReference type="Proteomes" id="UP000290439">
    <property type="component" value="Chromosome"/>
</dbReference>
<gene>
    <name evidence="1" type="ORF">NCTC10797_05399</name>
</gene>